<evidence type="ECO:0000313" key="5">
    <source>
        <dbReference type="Proteomes" id="UP001497516"/>
    </source>
</evidence>
<dbReference type="Proteomes" id="UP001497516">
    <property type="component" value="Chromosome 6"/>
</dbReference>
<protein>
    <recommendedName>
        <fullName evidence="3">Wings apart-like protein C-terminal domain-containing protein</fullName>
    </recommendedName>
</protein>
<comment type="similarity">
    <text evidence="1">Belongs to the WAPL family.</text>
</comment>
<evidence type="ECO:0000259" key="3">
    <source>
        <dbReference type="Pfam" id="PF07814"/>
    </source>
</evidence>
<dbReference type="EMBL" id="OZ034819">
    <property type="protein sequence ID" value="CAL1397939.1"/>
    <property type="molecule type" value="Genomic_DNA"/>
</dbReference>
<dbReference type="InterPro" id="IPR016024">
    <property type="entry name" value="ARM-type_fold"/>
</dbReference>
<dbReference type="InterPro" id="IPR039874">
    <property type="entry name" value="WAPL"/>
</dbReference>
<name>A0AAV2FI20_9ROSI</name>
<reference evidence="4 5" key="1">
    <citation type="submission" date="2024-04" db="EMBL/GenBank/DDBJ databases">
        <authorList>
            <person name="Fracassetti M."/>
        </authorList>
    </citation>
    <scope>NUCLEOTIDE SEQUENCE [LARGE SCALE GENOMIC DNA]</scope>
</reference>
<keyword evidence="5" id="KW-1185">Reference proteome</keyword>
<dbReference type="AlphaFoldDB" id="A0AAV2FI20"/>
<evidence type="ECO:0000256" key="2">
    <source>
        <dbReference type="SAM" id="MobiDB-lite"/>
    </source>
</evidence>
<organism evidence="4 5">
    <name type="scientific">Linum trigynum</name>
    <dbReference type="NCBI Taxonomy" id="586398"/>
    <lineage>
        <taxon>Eukaryota</taxon>
        <taxon>Viridiplantae</taxon>
        <taxon>Streptophyta</taxon>
        <taxon>Embryophyta</taxon>
        <taxon>Tracheophyta</taxon>
        <taxon>Spermatophyta</taxon>
        <taxon>Magnoliopsida</taxon>
        <taxon>eudicotyledons</taxon>
        <taxon>Gunneridae</taxon>
        <taxon>Pentapetalae</taxon>
        <taxon>rosids</taxon>
        <taxon>fabids</taxon>
        <taxon>Malpighiales</taxon>
        <taxon>Linaceae</taxon>
        <taxon>Linum</taxon>
    </lineage>
</organism>
<proteinExistence type="inferred from homology"/>
<evidence type="ECO:0000313" key="4">
    <source>
        <dbReference type="EMBL" id="CAL1397939.1"/>
    </source>
</evidence>
<dbReference type="InterPro" id="IPR022771">
    <property type="entry name" value="WAPL_C"/>
</dbReference>
<accession>A0AAV2FI20</accession>
<feature type="compositionally biased region" description="Low complexity" evidence="2">
    <location>
        <begin position="625"/>
        <end position="634"/>
    </location>
</feature>
<dbReference type="Pfam" id="PF07814">
    <property type="entry name" value="WAPL"/>
    <property type="match status" value="1"/>
</dbReference>
<dbReference type="PANTHER" id="PTHR22100:SF13">
    <property type="entry name" value="WINGS APART-LIKE PROTEIN HOMOLOG"/>
    <property type="match status" value="1"/>
</dbReference>
<feature type="compositionally biased region" description="Basic residues" evidence="2">
    <location>
        <begin position="1"/>
        <end position="11"/>
    </location>
</feature>
<dbReference type="FunFam" id="1.25.10.10:FF:000519">
    <property type="entry name" value="WAPL (Wings apart-like protein regulation of heterochromatin) protein"/>
    <property type="match status" value="1"/>
</dbReference>
<feature type="region of interest" description="Disordered" evidence="2">
    <location>
        <begin position="574"/>
        <end position="634"/>
    </location>
</feature>
<dbReference type="PANTHER" id="PTHR22100">
    <property type="entry name" value="WINGS APART-LIKE PROTEIN HOMOLOG"/>
    <property type="match status" value="1"/>
</dbReference>
<feature type="region of interest" description="Disordered" evidence="2">
    <location>
        <begin position="1"/>
        <end position="107"/>
    </location>
</feature>
<sequence length="871" mass="95438">MIVRTYGRRSRSFSDSLDEDDDLAGHSFGGDSFSLSQESPSQNFYDFPFPSQESSSFWPSSASSFDPDPYGFNPSSSQENLAPANDVASRKSKKPRNGKLEKRVGGDARPWVPMTSTLMEAQEFGEMMEHVDEVNFALDGLRRGQPVTIRRASLLSLLSICGTVQQRRLLRAQGTVKTIMDAVLGLSFDDVPSNLAAATLFFLLTSDGQDDHMLESPSCILFLLQLLKPVHSTASQEKTRSLGSKILSIRRDTSILRDTSKMADSSSSAIVAKVEEILVSGKVIKSQSGNNMGAERPELTSKYIALLTMEKACLSKISLEDTSGRVRKMDGNFKEKLRELGGLDAIFEVAMSCHSAIESLEQQNSSSSQSAQDVLVLPSLVTILKCLKIMENATFLSKENQDHLLAMKRNSDSHGCRISFTKLVISVIKNLSGLYLLRTSATSADGNTSTISSESHDHKVDIDGVICISSSESDCYGTEGISFKRGSTSHKSIAQRVLSVSGETATMEDSNLLKMRVRSSMFSSSSETSRSCNGLRSNFDVDVEDSAKDSMCELFDSQDPFAFDEDDFEPSKWDVKYGKPKKSQTPFVRKPAKERRNNDDPFDVMAIQGESSKQLDEDSSKLQCSSQKDSNSSVSDEECSTLLSECLLTSVKVLMNLTNENPVGCRQVAGCKGLETMSSLIADHFPSFDSSSSSLNSAVLAHQNEGRLTDQDLDFLVAILGLLVNLVEKDGQNRSRLALASVSLASSQGSEEESRRDVIPLLCSIFLAHQGEGDQSEQGNGIQWDDEVALLEGEKEAEKMIVEAYAALLLAFLSTESKITRDSIADCLPDHKLSVLIPVLERFVAFHLTLNMISPETHKVVKEVIESCRLP</sequence>
<feature type="domain" description="Wings apart-like protein C-terminal" evidence="3">
    <location>
        <begin position="116"/>
        <end position="731"/>
    </location>
</feature>
<gene>
    <name evidence="4" type="ORF">LTRI10_LOCUS38203</name>
</gene>
<dbReference type="SUPFAM" id="SSF48371">
    <property type="entry name" value="ARM repeat"/>
    <property type="match status" value="1"/>
</dbReference>
<feature type="compositionally biased region" description="Low complexity" evidence="2">
    <location>
        <begin position="46"/>
        <end position="69"/>
    </location>
</feature>
<dbReference type="InterPro" id="IPR011989">
    <property type="entry name" value="ARM-like"/>
</dbReference>
<feature type="compositionally biased region" description="Polar residues" evidence="2">
    <location>
        <begin position="33"/>
        <end position="44"/>
    </location>
</feature>
<dbReference type="Gene3D" id="1.25.10.10">
    <property type="entry name" value="Leucine-rich Repeat Variant"/>
    <property type="match status" value="2"/>
</dbReference>
<evidence type="ECO:0000256" key="1">
    <source>
        <dbReference type="ARBA" id="ARBA00006854"/>
    </source>
</evidence>